<feature type="transmembrane region" description="Helical" evidence="7">
    <location>
        <begin position="7"/>
        <end position="32"/>
    </location>
</feature>
<organism evidence="9 10">
    <name type="scientific">Bugula neritina</name>
    <name type="common">Brown bryozoan</name>
    <name type="synonym">Sertularia neritina</name>
    <dbReference type="NCBI Taxonomy" id="10212"/>
    <lineage>
        <taxon>Eukaryota</taxon>
        <taxon>Metazoa</taxon>
        <taxon>Spiralia</taxon>
        <taxon>Lophotrochozoa</taxon>
        <taxon>Bryozoa</taxon>
        <taxon>Gymnolaemata</taxon>
        <taxon>Cheilostomatida</taxon>
        <taxon>Flustrina</taxon>
        <taxon>Buguloidea</taxon>
        <taxon>Bugulidae</taxon>
        <taxon>Bugula</taxon>
    </lineage>
</organism>
<feature type="transmembrane region" description="Helical" evidence="7">
    <location>
        <begin position="38"/>
        <end position="58"/>
    </location>
</feature>
<comment type="catalytic activity">
    <reaction evidence="7">
        <text>L-cysteinyl-[protein] + hexadecanoyl-CoA = S-hexadecanoyl-L-cysteinyl-[protein] + CoA</text>
        <dbReference type="Rhea" id="RHEA:36683"/>
        <dbReference type="Rhea" id="RHEA-COMP:10131"/>
        <dbReference type="Rhea" id="RHEA-COMP:11032"/>
        <dbReference type="ChEBI" id="CHEBI:29950"/>
        <dbReference type="ChEBI" id="CHEBI:57287"/>
        <dbReference type="ChEBI" id="CHEBI:57379"/>
        <dbReference type="ChEBI" id="CHEBI:74151"/>
        <dbReference type="EC" id="2.3.1.225"/>
    </reaction>
</comment>
<dbReference type="GO" id="GO:0016020">
    <property type="term" value="C:membrane"/>
    <property type="evidence" value="ECO:0007669"/>
    <property type="project" value="UniProtKB-SubCell"/>
</dbReference>
<dbReference type="PANTHER" id="PTHR12246">
    <property type="entry name" value="PALMITOYLTRANSFERASE ZDHHC16"/>
    <property type="match status" value="1"/>
</dbReference>
<evidence type="ECO:0000256" key="3">
    <source>
        <dbReference type="ARBA" id="ARBA00022692"/>
    </source>
</evidence>
<comment type="subcellular location">
    <subcellularLocation>
        <location evidence="1">Membrane</location>
        <topology evidence="1">Multi-pass membrane protein</topology>
    </subcellularLocation>
</comment>
<keyword evidence="2 7" id="KW-0808">Transferase</keyword>
<dbReference type="GO" id="GO:0019706">
    <property type="term" value="F:protein-cysteine S-palmitoyltransferase activity"/>
    <property type="evidence" value="ECO:0007669"/>
    <property type="project" value="UniProtKB-EC"/>
</dbReference>
<evidence type="ECO:0000256" key="4">
    <source>
        <dbReference type="ARBA" id="ARBA00022989"/>
    </source>
</evidence>
<dbReference type="Proteomes" id="UP000593567">
    <property type="component" value="Unassembled WGS sequence"/>
</dbReference>
<accession>A0A7J7IYF6</accession>
<dbReference type="EMBL" id="VXIV02003268">
    <property type="protein sequence ID" value="KAF6018952.1"/>
    <property type="molecule type" value="Genomic_DNA"/>
</dbReference>
<evidence type="ECO:0000256" key="1">
    <source>
        <dbReference type="ARBA" id="ARBA00004141"/>
    </source>
</evidence>
<evidence type="ECO:0000256" key="7">
    <source>
        <dbReference type="RuleBase" id="RU079119"/>
    </source>
</evidence>
<keyword evidence="4 7" id="KW-1133">Transmembrane helix</keyword>
<dbReference type="Pfam" id="PF01529">
    <property type="entry name" value="DHHC"/>
    <property type="match status" value="1"/>
</dbReference>
<evidence type="ECO:0000313" key="10">
    <source>
        <dbReference type="Proteomes" id="UP000593567"/>
    </source>
</evidence>
<name>A0A7J7IYF6_BUGNE</name>
<dbReference type="InterPro" id="IPR001594">
    <property type="entry name" value="Palmitoyltrfase_DHHC"/>
</dbReference>
<dbReference type="InterPro" id="IPR039859">
    <property type="entry name" value="PFA4/ZDH16/20/ERF2-like"/>
</dbReference>
<sequence length="267" mass="30366">MVFRTDMFGLFCVLITYTSICYTDYAVTVHMIGGSMSYSVWGVMNIMGFNFILLLMVLSHVRAMTCDPGIVSTLPNKQADYNLIKSEKYSQQENINGWTVCSKCEAVKPPGAHHCRICGRCIKKMDHHCPWINNCIGELNLKYLLMFLFYVVLASIYCATMIITYWLIHPPNLSSVVVDTKTMHTAILSAMVILFSIFAVAIGYDQFSAIRIQKEDQERMKGESNIMAMSIKEICYEVFGDIHPILWLIPLNLNRRRTGARQALLTS</sequence>
<feature type="domain" description="Palmitoyltransferase DHHC" evidence="8">
    <location>
        <begin position="98"/>
        <end position="220"/>
    </location>
</feature>
<feature type="transmembrane region" description="Helical" evidence="7">
    <location>
        <begin position="143"/>
        <end position="168"/>
    </location>
</feature>
<reference evidence="9" key="1">
    <citation type="submission" date="2020-06" db="EMBL/GenBank/DDBJ databases">
        <title>Draft genome of Bugula neritina, a colonial animal packing powerful symbionts and potential medicines.</title>
        <authorList>
            <person name="Rayko M."/>
        </authorList>
    </citation>
    <scope>NUCLEOTIDE SEQUENCE [LARGE SCALE GENOMIC DNA]</scope>
    <source>
        <strain evidence="9">Kwan_BN1</strain>
    </source>
</reference>
<keyword evidence="3 7" id="KW-0812">Transmembrane</keyword>
<keyword evidence="5 7" id="KW-0472">Membrane</keyword>
<keyword evidence="10" id="KW-1185">Reference proteome</keyword>
<keyword evidence="6 7" id="KW-0012">Acyltransferase</keyword>
<dbReference type="OrthoDB" id="331948at2759"/>
<evidence type="ECO:0000313" key="9">
    <source>
        <dbReference type="EMBL" id="KAF6018952.1"/>
    </source>
</evidence>
<dbReference type="PROSITE" id="PS50216">
    <property type="entry name" value="DHHC"/>
    <property type="match status" value="1"/>
</dbReference>
<comment type="domain">
    <text evidence="7">The DHHC domain is required for palmitoyltransferase activity.</text>
</comment>
<evidence type="ECO:0000259" key="8">
    <source>
        <dbReference type="Pfam" id="PF01529"/>
    </source>
</evidence>
<comment type="similarity">
    <text evidence="7">Belongs to the DHHC palmitoyltransferase family.</text>
</comment>
<proteinExistence type="inferred from homology"/>
<evidence type="ECO:0000256" key="5">
    <source>
        <dbReference type="ARBA" id="ARBA00023136"/>
    </source>
</evidence>
<protein>
    <recommendedName>
        <fullName evidence="7">Palmitoyltransferase</fullName>
        <ecNumber evidence="7">2.3.1.225</ecNumber>
    </recommendedName>
</protein>
<feature type="transmembrane region" description="Helical" evidence="7">
    <location>
        <begin position="183"/>
        <end position="204"/>
    </location>
</feature>
<dbReference type="AlphaFoldDB" id="A0A7J7IYF6"/>
<evidence type="ECO:0000256" key="6">
    <source>
        <dbReference type="ARBA" id="ARBA00023315"/>
    </source>
</evidence>
<comment type="caution">
    <text evidence="9">The sequence shown here is derived from an EMBL/GenBank/DDBJ whole genome shotgun (WGS) entry which is preliminary data.</text>
</comment>
<gene>
    <name evidence="9" type="ORF">EB796_022773</name>
</gene>
<dbReference type="EC" id="2.3.1.225" evidence="7"/>
<evidence type="ECO:0000256" key="2">
    <source>
        <dbReference type="ARBA" id="ARBA00022679"/>
    </source>
</evidence>